<comment type="caution">
    <text evidence="2">The sequence shown here is derived from an EMBL/GenBank/DDBJ whole genome shotgun (WGS) entry which is preliminary data.</text>
</comment>
<sequence>MHDTTMKQFWNEEFKRNKDPWTEPDEVLVKEVEGIKPGTVIDIGSGEGANAVYLARKGWQVTAFDYAAEGIKTVEKMAASKNVELKTIVGDILDYQFKESYDLVLVAHLHLGPDERPLMLANTAKALAPGGTLIFIGVEPYEGMDASYKDQFAPTDEIAGIIGKIAGIKIEKAETIHRVISYPGGSEEVDSILIRATRI</sequence>
<dbReference type="InterPro" id="IPR029063">
    <property type="entry name" value="SAM-dependent_MTases_sf"/>
</dbReference>
<keyword evidence="2" id="KW-0489">Methyltransferase</keyword>
<dbReference type="Gene3D" id="3.40.50.150">
    <property type="entry name" value="Vaccinia Virus protein VP39"/>
    <property type="match status" value="1"/>
</dbReference>
<evidence type="ECO:0000313" key="3">
    <source>
        <dbReference type="Proteomes" id="UP000630660"/>
    </source>
</evidence>
<gene>
    <name evidence="2" type="ORF">GF359_08025</name>
</gene>
<name>A0A9D5KAA0_UNCW3</name>
<dbReference type="Proteomes" id="UP000630660">
    <property type="component" value="Unassembled WGS sequence"/>
</dbReference>
<dbReference type="Pfam" id="PF03848">
    <property type="entry name" value="TehB"/>
    <property type="match status" value="1"/>
</dbReference>
<protein>
    <submittedName>
        <fullName evidence="2">Methyltransferase domain-containing protein</fullName>
    </submittedName>
</protein>
<dbReference type="AlphaFoldDB" id="A0A9D5KAA0"/>
<dbReference type="SUPFAM" id="SSF53335">
    <property type="entry name" value="S-adenosyl-L-methionine-dependent methyltransferases"/>
    <property type="match status" value="1"/>
</dbReference>
<dbReference type="GO" id="GO:0032259">
    <property type="term" value="P:methylation"/>
    <property type="evidence" value="ECO:0007669"/>
    <property type="project" value="UniProtKB-KW"/>
</dbReference>
<dbReference type="GO" id="GO:0008168">
    <property type="term" value="F:methyltransferase activity"/>
    <property type="evidence" value="ECO:0007669"/>
    <property type="project" value="UniProtKB-KW"/>
</dbReference>
<accession>A0A9D5KAA0</accession>
<proteinExistence type="predicted"/>
<organism evidence="2 3">
    <name type="scientific">candidate division WOR-3 bacterium</name>
    <dbReference type="NCBI Taxonomy" id="2052148"/>
    <lineage>
        <taxon>Bacteria</taxon>
        <taxon>Bacteria division WOR-3</taxon>
    </lineage>
</organism>
<reference evidence="2" key="1">
    <citation type="submission" date="2019-11" db="EMBL/GenBank/DDBJ databases">
        <title>Microbial mats filling the niche in hypersaline microbial mats.</title>
        <authorList>
            <person name="Wong H.L."/>
            <person name="Macleod F.I."/>
            <person name="White R.A. III"/>
            <person name="Burns B.P."/>
        </authorList>
    </citation>
    <scope>NUCLEOTIDE SEQUENCE</scope>
    <source>
        <strain evidence="2">Bin_327</strain>
    </source>
</reference>
<evidence type="ECO:0000313" key="2">
    <source>
        <dbReference type="EMBL" id="MBD3365147.1"/>
    </source>
</evidence>
<dbReference type="CDD" id="cd02440">
    <property type="entry name" value="AdoMet_MTases"/>
    <property type="match status" value="1"/>
</dbReference>
<keyword evidence="2" id="KW-0808">Transferase</keyword>
<evidence type="ECO:0000259" key="1">
    <source>
        <dbReference type="Pfam" id="PF03848"/>
    </source>
</evidence>
<dbReference type="EMBL" id="WJKJ01000266">
    <property type="protein sequence ID" value="MBD3365147.1"/>
    <property type="molecule type" value="Genomic_DNA"/>
</dbReference>
<dbReference type="PANTHER" id="PTHR43861">
    <property type="entry name" value="TRANS-ACONITATE 2-METHYLTRANSFERASE-RELATED"/>
    <property type="match status" value="1"/>
</dbReference>
<feature type="domain" description="Tellurite resistance methyltransferase TehB-like" evidence="1">
    <location>
        <begin position="12"/>
        <end position="135"/>
    </location>
</feature>
<dbReference type="InterPro" id="IPR015985">
    <property type="entry name" value="TehB-like_dom"/>
</dbReference>